<dbReference type="InterPro" id="IPR029787">
    <property type="entry name" value="Nucleotide_cyclase"/>
</dbReference>
<dbReference type="Pfam" id="PF00990">
    <property type="entry name" value="GGDEF"/>
    <property type="match status" value="1"/>
</dbReference>
<gene>
    <name evidence="3" type="ordered locus">GNIT_3137</name>
</gene>
<evidence type="ECO:0000313" key="4">
    <source>
        <dbReference type="Proteomes" id="UP000009282"/>
    </source>
</evidence>
<dbReference type="NCBIfam" id="TIGR00254">
    <property type="entry name" value="GGDEF"/>
    <property type="match status" value="1"/>
</dbReference>
<dbReference type="Proteomes" id="UP000009282">
    <property type="component" value="Chromosome"/>
</dbReference>
<dbReference type="PROSITE" id="PS50883">
    <property type="entry name" value="EAL"/>
    <property type="match status" value="1"/>
</dbReference>
<dbReference type="eggNOG" id="COG5001">
    <property type="taxonomic scope" value="Bacteria"/>
</dbReference>
<dbReference type="InterPro" id="IPR043128">
    <property type="entry name" value="Rev_trsase/Diguanyl_cyclase"/>
</dbReference>
<dbReference type="PANTHER" id="PTHR44757:SF2">
    <property type="entry name" value="BIOFILM ARCHITECTURE MAINTENANCE PROTEIN MBAA"/>
    <property type="match status" value="1"/>
</dbReference>
<evidence type="ECO:0000259" key="2">
    <source>
        <dbReference type="PROSITE" id="PS50887"/>
    </source>
</evidence>
<feature type="domain" description="GGDEF" evidence="2">
    <location>
        <begin position="310"/>
        <end position="453"/>
    </location>
</feature>
<name>G4QJ89_GLANF</name>
<dbReference type="SUPFAM" id="SSF55785">
    <property type="entry name" value="PYP-like sensor domain (PAS domain)"/>
    <property type="match status" value="1"/>
</dbReference>
<accession>G4QJ89</accession>
<dbReference type="InterPro" id="IPR001633">
    <property type="entry name" value="EAL_dom"/>
</dbReference>
<dbReference type="AlphaFoldDB" id="G4QJ89"/>
<dbReference type="Gene3D" id="3.20.20.450">
    <property type="entry name" value="EAL domain"/>
    <property type="match status" value="1"/>
</dbReference>
<dbReference type="RefSeq" id="WP_014110103.1">
    <property type="nucleotide sequence ID" value="NC_016041.1"/>
</dbReference>
<keyword evidence="4" id="KW-1185">Reference proteome</keyword>
<protein>
    <submittedName>
        <fullName evidence="3">Diguanylate cyclase/phosphodiesterase</fullName>
    </submittedName>
</protein>
<dbReference type="InterPro" id="IPR035919">
    <property type="entry name" value="EAL_sf"/>
</dbReference>
<evidence type="ECO:0000313" key="3">
    <source>
        <dbReference type="EMBL" id="AEP31232.1"/>
    </source>
</evidence>
<dbReference type="STRING" id="1085623.GNIT_3137"/>
<dbReference type="InterPro" id="IPR052155">
    <property type="entry name" value="Biofilm_reg_signaling"/>
</dbReference>
<evidence type="ECO:0000259" key="1">
    <source>
        <dbReference type="PROSITE" id="PS50883"/>
    </source>
</evidence>
<organism evidence="3 4">
    <name type="scientific">Glaciecola nitratireducens (strain JCM 12485 / KCTC 12276 / FR1064)</name>
    <dbReference type="NCBI Taxonomy" id="1085623"/>
    <lineage>
        <taxon>Bacteria</taxon>
        <taxon>Pseudomonadati</taxon>
        <taxon>Pseudomonadota</taxon>
        <taxon>Gammaproteobacteria</taxon>
        <taxon>Alteromonadales</taxon>
        <taxon>Alteromonadaceae</taxon>
        <taxon>Brumicola</taxon>
    </lineage>
</organism>
<dbReference type="EMBL" id="CP003060">
    <property type="protein sequence ID" value="AEP31232.1"/>
    <property type="molecule type" value="Genomic_DNA"/>
</dbReference>
<dbReference type="PROSITE" id="PS50887">
    <property type="entry name" value="GGDEF"/>
    <property type="match status" value="1"/>
</dbReference>
<proteinExistence type="predicted"/>
<dbReference type="SUPFAM" id="SSF55073">
    <property type="entry name" value="Nucleotide cyclase"/>
    <property type="match status" value="1"/>
</dbReference>
<dbReference type="CDD" id="cd01948">
    <property type="entry name" value="EAL"/>
    <property type="match status" value="1"/>
</dbReference>
<dbReference type="Pfam" id="PF00563">
    <property type="entry name" value="EAL"/>
    <property type="match status" value="1"/>
</dbReference>
<reference evidence="3 4" key="1">
    <citation type="journal article" date="2011" name="J. Bacteriol.">
        <title>Complete genome sequence of seawater bacterium Glaciecola nitratireducens FR1064T.</title>
        <authorList>
            <person name="Bian F."/>
            <person name="Qin Q.L."/>
            <person name="Xie B.B."/>
            <person name="Shu Y.L."/>
            <person name="Zhang X.Y."/>
            <person name="Yu Y."/>
            <person name="Chen B."/>
            <person name="Chen X.L."/>
            <person name="Zhou B.C."/>
            <person name="Zhang Y.Z."/>
        </authorList>
    </citation>
    <scope>NUCLEOTIDE SEQUENCE [LARGE SCALE GENOMIC DNA]</scope>
    <source>
        <strain evidence="4">JCM 12485 / KCTC 12276 / FR1064</strain>
    </source>
</reference>
<dbReference type="SMART" id="SM00267">
    <property type="entry name" value="GGDEF"/>
    <property type="match status" value="1"/>
</dbReference>
<dbReference type="OrthoDB" id="8553030at2"/>
<dbReference type="SMART" id="SM00052">
    <property type="entry name" value="EAL"/>
    <property type="match status" value="1"/>
</dbReference>
<dbReference type="CDD" id="cd01949">
    <property type="entry name" value="GGDEF"/>
    <property type="match status" value="1"/>
</dbReference>
<dbReference type="KEGG" id="gni:GNIT_3137"/>
<dbReference type="Gene3D" id="3.30.450.20">
    <property type="entry name" value="PAS domain"/>
    <property type="match status" value="1"/>
</dbReference>
<dbReference type="Gene3D" id="3.30.70.270">
    <property type="match status" value="1"/>
</dbReference>
<dbReference type="PANTHER" id="PTHR44757">
    <property type="entry name" value="DIGUANYLATE CYCLASE DGCP"/>
    <property type="match status" value="1"/>
</dbReference>
<dbReference type="HOGENOM" id="CLU_000445_70_20_6"/>
<dbReference type="InterPro" id="IPR035965">
    <property type="entry name" value="PAS-like_dom_sf"/>
</dbReference>
<dbReference type="InterPro" id="IPR000160">
    <property type="entry name" value="GGDEF_dom"/>
</dbReference>
<sequence length="720" mass="81987">MQPSLIQALGIIDCAVFKLRSGSVFEVVQSTPSWVSKLVPSINNGDNVDLAEVSLFLTDFLIDAHEFWKLHSSGQVHSGIWTEALQDDDNLHLEAIAASAGPDQYLVINNVNDAYVRQQETLQVARELLISNDRVIEKHDYMHERLRSVLMQQHLGAEGSLPIREAIQYASIGVVITDIEFHISESNPSSYKIFEMEVGLSDQSPIDVILNLLNKQFPEKDRIFETQSGWTGELYWHLPPNYHKWIQLGIHPVKDENGNLCNWIFTTSDVTRVKYLLQTNEDLSLHDALTKLPNRQYFWQTLDQTIASQTPFYVIYLDISNFKNINELYGHLTGDQLLTQVAQRLRNLVPERDFIARIGADEFAIVHFAKDNVSKPDFKTYLDDTIKLTQELSAASNEPYYTNKDRRCELPLKIGVSTYPSDAGTVEELMKYADLALHHAKQTGTDPIQFYSLDLKIASERRLMLEEALRHAIEKEQFELYVQPIYDLRTNTIVKAEALLRWHISDDEMISPDIFIPIAEQSGQIVAIGRWVISSVCELLAQMSKQNLSVPLSLNLSPRQISDRHLFDFINNAVIKNKVSPDLLELEITEGVLVDNHEKVRKLLQELREMGVTVAIDDFGTGYSSLSYLKYLPIDSLKIDQSFVFDLGYNSDDQAIVLAVIAMAKSLKLGVVAEGIETQQQKDFLEQHDCIIGQGFLLSRPLTIYNFIKLVEQNYREIRG</sequence>
<dbReference type="SUPFAM" id="SSF141868">
    <property type="entry name" value="EAL domain-like"/>
    <property type="match status" value="1"/>
</dbReference>
<feature type="domain" description="EAL" evidence="1">
    <location>
        <begin position="462"/>
        <end position="715"/>
    </location>
</feature>